<feature type="transmembrane region" description="Helical" evidence="1">
    <location>
        <begin position="103"/>
        <end position="122"/>
    </location>
</feature>
<gene>
    <name evidence="2" type="ORF">LOC62_07G008982</name>
</gene>
<evidence type="ECO:0000313" key="3">
    <source>
        <dbReference type="Proteomes" id="UP000827549"/>
    </source>
</evidence>
<sequence>MPTAPLSPPGSGKALIMGSIVLHLVCVFYVVQAVFQTAKSYALAYVVAFITMAATAWSLASGLYEKLGRRGIALFLFLVACMVVASAMLLADNIVLDEGGAGLQLLRGYAGVFYVATLASAYRYPSSSSRAYPVLRDLATADHWDLGARKRALEAALANNTGTLARISELRFAHPDLATNAEVAALCADVRRDLGHWTAVSEAYAVRFEAGDAVPQAPGS</sequence>
<keyword evidence="1" id="KW-1133">Transmembrane helix</keyword>
<feature type="transmembrane region" description="Helical" evidence="1">
    <location>
        <begin position="41"/>
        <end position="60"/>
    </location>
</feature>
<evidence type="ECO:0000256" key="1">
    <source>
        <dbReference type="SAM" id="Phobius"/>
    </source>
</evidence>
<keyword evidence="1" id="KW-0812">Transmembrane</keyword>
<keyword evidence="3" id="KW-1185">Reference proteome</keyword>
<dbReference type="AlphaFoldDB" id="A0AAF1BU18"/>
<dbReference type="Proteomes" id="UP000827549">
    <property type="component" value="Chromosome 7"/>
</dbReference>
<reference evidence="2" key="1">
    <citation type="submission" date="2023-10" db="EMBL/GenBank/DDBJ databases">
        <authorList>
            <person name="Noh H."/>
        </authorList>
    </citation>
    <scope>NUCLEOTIDE SEQUENCE</scope>
    <source>
        <strain evidence="2">DUCC4014</strain>
    </source>
</reference>
<dbReference type="RefSeq" id="XP_062631509.1">
    <property type="nucleotide sequence ID" value="XM_062775525.1"/>
</dbReference>
<dbReference type="EMBL" id="CP086720">
    <property type="protein sequence ID" value="WOO85483.1"/>
    <property type="molecule type" value="Genomic_DNA"/>
</dbReference>
<organism evidence="2 3">
    <name type="scientific">Vanrija pseudolonga</name>
    <dbReference type="NCBI Taxonomy" id="143232"/>
    <lineage>
        <taxon>Eukaryota</taxon>
        <taxon>Fungi</taxon>
        <taxon>Dikarya</taxon>
        <taxon>Basidiomycota</taxon>
        <taxon>Agaricomycotina</taxon>
        <taxon>Tremellomycetes</taxon>
        <taxon>Trichosporonales</taxon>
        <taxon>Trichosporonaceae</taxon>
        <taxon>Vanrija</taxon>
    </lineage>
</organism>
<feature type="transmembrane region" description="Helical" evidence="1">
    <location>
        <begin position="72"/>
        <end position="91"/>
    </location>
</feature>
<evidence type="ECO:0000313" key="2">
    <source>
        <dbReference type="EMBL" id="WOO85483.1"/>
    </source>
</evidence>
<keyword evidence="1" id="KW-0472">Membrane</keyword>
<proteinExistence type="predicted"/>
<feature type="transmembrane region" description="Helical" evidence="1">
    <location>
        <begin position="12"/>
        <end position="35"/>
    </location>
</feature>
<accession>A0AAF1BU18</accession>
<protein>
    <submittedName>
        <fullName evidence="2">Uncharacterized protein</fullName>
    </submittedName>
</protein>
<name>A0AAF1BU18_9TREE</name>
<dbReference type="GeneID" id="87812146"/>